<evidence type="ECO:0000256" key="1">
    <source>
        <dbReference type="SAM" id="MobiDB-lite"/>
    </source>
</evidence>
<evidence type="ECO:0000313" key="2">
    <source>
        <dbReference type="EMBL" id="PQP97393.1"/>
    </source>
</evidence>
<feature type="region of interest" description="Disordered" evidence="1">
    <location>
        <begin position="35"/>
        <end position="61"/>
    </location>
</feature>
<organism evidence="2 3">
    <name type="scientific">Prunus yedoensis var. nudiflora</name>
    <dbReference type="NCBI Taxonomy" id="2094558"/>
    <lineage>
        <taxon>Eukaryota</taxon>
        <taxon>Viridiplantae</taxon>
        <taxon>Streptophyta</taxon>
        <taxon>Embryophyta</taxon>
        <taxon>Tracheophyta</taxon>
        <taxon>Spermatophyta</taxon>
        <taxon>Magnoliopsida</taxon>
        <taxon>eudicotyledons</taxon>
        <taxon>Gunneridae</taxon>
        <taxon>Pentapetalae</taxon>
        <taxon>rosids</taxon>
        <taxon>fabids</taxon>
        <taxon>Rosales</taxon>
        <taxon>Rosaceae</taxon>
        <taxon>Amygdaloideae</taxon>
        <taxon>Amygdaleae</taxon>
        <taxon>Prunus</taxon>
    </lineage>
</organism>
<protein>
    <submittedName>
        <fullName evidence="2">Uncharacterized protein</fullName>
    </submittedName>
</protein>
<sequence>MKQLILHEQGTKSTKSERALPLNIYLAKEGHSISSIPHDLKAPNMKDPSRSSNSTSSTKRILKACLGNNQNPAQNWGEAKPSIKLGEKISLQHDREESRPSPGAQFISRRD</sequence>
<name>A0A314Y0T7_PRUYE</name>
<dbReference type="Proteomes" id="UP000250321">
    <property type="component" value="Unassembled WGS sequence"/>
</dbReference>
<reference evidence="2 3" key="1">
    <citation type="submission" date="2018-02" db="EMBL/GenBank/DDBJ databases">
        <title>Draft genome of wild Prunus yedoensis var. nudiflora.</title>
        <authorList>
            <person name="Baek S."/>
            <person name="Kim J.-H."/>
            <person name="Choi K."/>
            <person name="Kim G.-B."/>
            <person name="Cho A."/>
            <person name="Jang H."/>
            <person name="Shin C.-H."/>
            <person name="Yu H.-J."/>
            <person name="Mun J.-H."/>
        </authorList>
    </citation>
    <scope>NUCLEOTIDE SEQUENCE [LARGE SCALE GENOMIC DNA]</scope>
    <source>
        <strain evidence="3">cv. Jeju island</strain>
        <tissue evidence="2">Leaf</tissue>
    </source>
</reference>
<evidence type="ECO:0000313" key="3">
    <source>
        <dbReference type="Proteomes" id="UP000250321"/>
    </source>
</evidence>
<accession>A0A314Y0T7</accession>
<feature type="compositionally biased region" description="Basic and acidic residues" evidence="1">
    <location>
        <begin position="86"/>
        <end position="99"/>
    </location>
</feature>
<dbReference type="AlphaFoldDB" id="A0A314Y0T7"/>
<feature type="region of interest" description="Disordered" evidence="1">
    <location>
        <begin position="86"/>
        <end position="111"/>
    </location>
</feature>
<proteinExistence type="predicted"/>
<comment type="caution">
    <text evidence="2">The sequence shown here is derived from an EMBL/GenBank/DDBJ whole genome shotgun (WGS) entry which is preliminary data.</text>
</comment>
<gene>
    <name evidence="2" type="ORF">Pyn_10062</name>
</gene>
<keyword evidence="3" id="KW-1185">Reference proteome</keyword>
<dbReference type="EMBL" id="PJQY01001977">
    <property type="protein sequence ID" value="PQP97393.1"/>
    <property type="molecule type" value="Genomic_DNA"/>
</dbReference>